<comment type="similarity">
    <text evidence="1">Belongs to the protein-tyrosine phosphatase family.</text>
</comment>
<dbReference type="InterPro" id="IPR026893">
    <property type="entry name" value="Tyr/Ser_Pase_IphP-type"/>
</dbReference>
<dbReference type="SUPFAM" id="SSF52799">
    <property type="entry name" value="(Phosphotyrosine protein) phosphatases II"/>
    <property type="match status" value="1"/>
</dbReference>
<name>A0ABU8RX67_9SPHN</name>
<keyword evidence="4" id="KW-1185">Reference proteome</keyword>
<evidence type="ECO:0000313" key="4">
    <source>
        <dbReference type="Proteomes" id="UP001361239"/>
    </source>
</evidence>
<dbReference type="PANTHER" id="PTHR31126:SF1">
    <property type="entry name" value="TYROSINE SPECIFIC PROTEIN PHOSPHATASES DOMAIN-CONTAINING PROTEIN"/>
    <property type="match status" value="1"/>
</dbReference>
<feature type="signal peptide" evidence="2">
    <location>
        <begin position="1"/>
        <end position="24"/>
    </location>
</feature>
<evidence type="ECO:0000313" key="3">
    <source>
        <dbReference type="EMBL" id="MEJ5977675.1"/>
    </source>
</evidence>
<organism evidence="3 4">
    <name type="scientific">Novosphingobium anseongense</name>
    <dbReference type="NCBI Taxonomy" id="3133436"/>
    <lineage>
        <taxon>Bacteria</taxon>
        <taxon>Pseudomonadati</taxon>
        <taxon>Pseudomonadota</taxon>
        <taxon>Alphaproteobacteria</taxon>
        <taxon>Sphingomonadales</taxon>
        <taxon>Sphingomonadaceae</taxon>
        <taxon>Novosphingobium</taxon>
    </lineage>
</organism>
<dbReference type="EMBL" id="JBBHJZ010000002">
    <property type="protein sequence ID" value="MEJ5977675.1"/>
    <property type="molecule type" value="Genomic_DNA"/>
</dbReference>
<evidence type="ECO:0000256" key="1">
    <source>
        <dbReference type="ARBA" id="ARBA00009580"/>
    </source>
</evidence>
<accession>A0ABU8RX67</accession>
<reference evidence="3 4" key="1">
    <citation type="submission" date="2024-03" db="EMBL/GenBank/DDBJ databases">
        <authorList>
            <person name="Jo J.-H."/>
        </authorList>
    </citation>
    <scope>NUCLEOTIDE SEQUENCE [LARGE SCALE GENOMIC DNA]</scope>
    <source>
        <strain evidence="3 4">PS1R-30</strain>
    </source>
</reference>
<sequence length="351" mass="37474">MNPSRAIAALAASLLLASAAPAFARPDQVAVARVAPDRVTVSWTAKGPVDLFWADHAVTNPAAAKLVSAGDRDGKQDVTVDPAARPYFLVRNKVDGSLVEVAERLVPLDQGSNFRDIGGYQAAGGKHVRWGSIYRSGATAMLTPGDLARVKTLGLADMVDLRSSEERVLAPTKIEGVRYAAVGYSMQEILRMSAQGPSGSIYANLPEMLTPQLRIVFDLLKRHEGPVAYNCSAGQDRTGFTTAMVLSALGVPRETIVADYHLSTSYRQPRWEMPPIDLAAHPGDPVAQVFARGAAAGDRKPTPLYDAQGKSLLLGSFAAIEAKYGSVETYLEKEIGVTPADLAALRATYLE</sequence>
<comment type="caution">
    <text evidence="3">The sequence shown here is derived from an EMBL/GenBank/DDBJ whole genome shotgun (WGS) entry which is preliminary data.</text>
</comment>
<dbReference type="PANTHER" id="PTHR31126">
    <property type="entry name" value="TYROSINE-PROTEIN PHOSPHATASE"/>
    <property type="match status" value="1"/>
</dbReference>
<gene>
    <name evidence="3" type="ORF">WG901_13590</name>
</gene>
<proteinExistence type="inferred from homology"/>
<dbReference type="InterPro" id="IPR029021">
    <property type="entry name" value="Prot-tyrosine_phosphatase-like"/>
</dbReference>
<dbReference type="Pfam" id="PF13350">
    <property type="entry name" value="Y_phosphatase3"/>
    <property type="match status" value="1"/>
</dbReference>
<dbReference type="Gene3D" id="3.90.190.10">
    <property type="entry name" value="Protein tyrosine phosphatase superfamily"/>
    <property type="match status" value="1"/>
</dbReference>
<dbReference type="GO" id="GO:0004725">
    <property type="term" value="F:protein tyrosine phosphatase activity"/>
    <property type="evidence" value="ECO:0007669"/>
    <property type="project" value="UniProtKB-EC"/>
</dbReference>
<dbReference type="RefSeq" id="WP_339587607.1">
    <property type="nucleotide sequence ID" value="NZ_JBBHJZ010000002.1"/>
</dbReference>
<keyword evidence="2" id="KW-0732">Signal</keyword>
<evidence type="ECO:0000256" key="2">
    <source>
        <dbReference type="SAM" id="SignalP"/>
    </source>
</evidence>
<keyword evidence="3" id="KW-0378">Hydrolase</keyword>
<protein>
    <submittedName>
        <fullName evidence="3">Tyrosine-protein phosphatase</fullName>
        <ecNumber evidence="3">3.1.3.48</ecNumber>
    </submittedName>
</protein>
<dbReference type="Proteomes" id="UP001361239">
    <property type="component" value="Unassembled WGS sequence"/>
</dbReference>
<dbReference type="EC" id="3.1.3.48" evidence="3"/>
<feature type="chain" id="PRO_5047063686" evidence="2">
    <location>
        <begin position="25"/>
        <end position="351"/>
    </location>
</feature>